<dbReference type="OrthoDB" id="1432364at2"/>
<proteinExistence type="predicted"/>
<keyword evidence="2" id="KW-1185">Reference proteome</keyword>
<reference evidence="1 2" key="1">
    <citation type="submission" date="2018-08" db="EMBL/GenBank/DDBJ databases">
        <title>Genomic Encyclopedia of Type Strains, Phase III (KMG-III): the genomes of soil and plant-associated and newly described type strains.</title>
        <authorList>
            <person name="Whitman W."/>
        </authorList>
    </citation>
    <scope>NUCLEOTIDE SEQUENCE [LARGE SCALE GENOMIC DNA]</scope>
    <source>
        <strain evidence="1 2">325-5</strain>
    </source>
</reference>
<organism evidence="1 2">
    <name type="scientific">Lutibacter oceani</name>
    <dbReference type="NCBI Taxonomy" id="1853311"/>
    <lineage>
        <taxon>Bacteria</taxon>
        <taxon>Pseudomonadati</taxon>
        <taxon>Bacteroidota</taxon>
        <taxon>Flavobacteriia</taxon>
        <taxon>Flavobacteriales</taxon>
        <taxon>Flavobacteriaceae</taxon>
        <taxon>Lutibacter</taxon>
    </lineage>
</organism>
<evidence type="ECO:0000313" key="2">
    <source>
        <dbReference type="Proteomes" id="UP000256429"/>
    </source>
</evidence>
<dbReference type="Proteomes" id="UP000256429">
    <property type="component" value="Unassembled WGS sequence"/>
</dbReference>
<gene>
    <name evidence="1" type="ORF">BX611_0949</name>
</gene>
<sequence length="296" mass="34622">MKIRIAIFLFCIIFKINAQEKILITENDKLSLYETYLSLNSEGNIFPTIFGEGLIYASNHKSSYYKLYYSDLKSKSTKFKIGSKYNLGAVAIFKNEIYFTGTSKKADSIGNYNYTIYKGILNNFKVEDITPLPICRLDFSYTYPTISKDGNRMVVVSNEKRRLHLLEFKRNENNEWEKGEVIFISQPEFEILNPTIYNENTLYFVSNIYEGKITGASYITDEKGKVKITEIYREQGDFNIFKIVKKNGYWGLPEKMELFNSEFDELGVVFINENSGYLTTYRYSDSDNIYYFELKQ</sequence>
<dbReference type="AlphaFoldDB" id="A0A3D9S4A0"/>
<dbReference type="SUPFAM" id="SSF82171">
    <property type="entry name" value="DPP6 N-terminal domain-like"/>
    <property type="match status" value="1"/>
</dbReference>
<evidence type="ECO:0008006" key="3">
    <source>
        <dbReference type="Google" id="ProtNLM"/>
    </source>
</evidence>
<accession>A0A3D9S4A0</accession>
<dbReference type="InterPro" id="IPR011659">
    <property type="entry name" value="WD40"/>
</dbReference>
<protein>
    <recommendedName>
        <fullName evidence="3">WD40 repeat protein</fullName>
    </recommendedName>
</protein>
<evidence type="ECO:0000313" key="1">
    <source>
        <dbReference type="EMBL" id="REE83655.1"/>
    </source>
</evidence>
<dbReference type="RefSeq" id="WP_115878550.1">
    <property type="nucleotide sequence ID" value="NZ_QTTQ01000009.1"/>
</dbReference>
<dbReference type="Pfam" id="PF07676">
    <property type="entry name" value="PD40"/>
    <property type="match status" value="1"/>
</dbReference>
<name>A0A3D9S4A0_9FLAO</name>
<dbReference type="EMBL" id="QTTQ01000009">
    <property type="protein sequence ID" value="REE83655.1"/>
    <property type="molecule type" value="Genomic_DNA"/>
</dbReference>
<comment type="caution">
    <text evidence="1">The sequence shown here is derived from an EMBL/GenBank/DDBJ whole genome shotgun (WGS) entry which is preliminary data.</text>
</comment>